<accession>A0A9Q1GLK1</accession>
<proteinExistence type="predicted"/>
<evidence type="ECO:0000313" key="1">
    <source>
        <dbReference type="EMBL" id="KAJ8421396.1"/>
    </source>
</evidence>
<evidence type="ECO:0000313" key="2">
    <source>
        <dbReference type="Proteomes" id="UP001153076"/>
    </source>
</evidence>
<gene>
    <name evidence="1" type="ORF">Cgig2_031921</name>
</gene>
<reference evidence="1" key="1">
    <citation type="submission" date="2022-04" db="EMBL/GenBank/DDBJ databases">
        <title>Carnegiea gigantea Genome sequencing and assembly v2.</title>
        <authorList>
            <person name="Copetti D."/>
            <person name="Sanderson M.J."/>
            <person name="Burquez A."/>
            <person name="Wojciechowski M.F."/>
        </authorList>
    </citation>
    <scope>NUCLEOTIDE SEQUENCE</scope>
    <source>
        <strain evidence="1">SGP5-SGP5p</strain>
        <tissue evidence="1">Aerial part</tissue>
    </source>
</reference>
<keyword evidence="2" id="KW-1185">Reference proteome</keyword>
<dbReference type="EMBL" id="JAKOGI010002744">
    <property type="protein sequence ID" value="KAJ8421396.1"/>
    <property type="molecule type" value="Genomic_DNA"/>
</dbReference>
<organism evidence="1 2">
    <name type="scientific">Carnegiea gigantea</name>
    <dbReference type="NCBI Taxonomy" id="171969"/>
    <lineage>
        <taxon>Eukaryota</taxon>
        <taxon>Viridiplantae</taxon>
        <taxon>Streptophyta</taxon>
        <taxon>Embryophyta</taxon>
        <taxon>Tracheophyta</taxon>
        <taxon>Spermatophyta</taxon>
        <taxon>Magnoliopsida</taxon>
        <taxon>eudicotyledons</taxon>
        <taxon>Gunneridae</taxon>
        <taxon>Pentapetalae</taxon>
        <taxon>Caryophyllales</taxon>
        <taxon>Cactineae</taxon>
        <taxon>Cactaceae</taxon>
        <taxon>Cactoideae</taxon>
        <taxon>Echinocereeae</taxon>
        <taxon>Carnegiea</taxon>
    </lineage>
</organism>
<name>A0A9Q1GLK1_9CARY</name>
<dbReference type="Proteomes" id="UP001153076">
    <property type="component" value="Unassembled WGS sequence"/>
</dbReference>
<sequence>MTTCSLETLGGSVELEGVRTYDLARLSTKADLTGRSASTAVRKKSFSKYDSLGSQFEGSLSLNLLPLHSGSFPASAILDIKKELGFGPSSSPLSIVKAIPSSVLGLDQSLLDRVRPVHDNPHNSHVAMKEQKLCQDVGTICTGANSYLFKISTITGTMQIQPSRELRRRVPVLKGTEAEIEDEVEDIHNPFEDSKDEFEDAIVNLKEEEGEGIVSLSLWKTRFSL</sequence>
<dbReference type="AlphaFoldDB" id="A0A9Q1GLK1"/>
<comment type="caution">
    <text evidence="1">The sequence shown here is derived from an EMBL/GenBank/DDBJ whole genome shotgun (WGS) entry which is preliminary data.</text>
</comment>
<protein>
    <submittedName>
        <fullName evidence="1">Uncharacterized protein</fullName>
    </submittedName>
</protein>